<dbReference type="InterPro" id="IPR051207">
    <property type="entry name" value="ComplexI_NDUFA9_subunit"/>
</dbReference>
<name>A0A2A4FTI1_9SPHN</name>
<dbReference type="Proteomes" id="UP000218934">
    <property type="component" value="Unassembled WGS sequence"/>
</dbReference>
<dbReference type="PANTHER" id="PTHR12126">
    <property type="entry name" value="NADH-UBIQUINONE OXIDOREDUCTASE 39 KDA SUBUNIT-RELATED"/>
    <property type="match status" value="1"/>
</dbReference>
<accession>A0A2A4FTI1</accession>
<dbReference type="PANTHER" id="PTHR12126:SF11">
    <property type="entry name" value="NADH DEHYDROGENASE [UBIQUINONE] 1 ALPHA SUBCOMPLEX SUBUNIT 9, MITOCHONDRIAL"/>
    <property type="match status" value="1"/>
</dbReference>
<dbReference type="GO" id="GO:0044877">
    <property type="term" value="F:protein-containing complex binding"/>
    <property type="evidence" value="ECO:0007669"/>
    <property type="project" value="TreeGrafter"/>
</dbReference>
<dbReference type="InterPro" id="IPR016040">
    <property type="entry name" value="NAD(P)-bd_dom"/>
</dbReference>
<dbReference type="Pfam" id="PF13460">
    <property type="entry name" value="NAD_binding_10"/>
    <property type="match status" value="1"/>
</dbReference>
<protein>
    <submittedName>
        <fullName evidence="2">Complex I NDUFA9 subunit family protein</fullName>
    </submittedName>
</protein>
<evidence type="ECO:0000259" key="1">
    <source>
        <dbReference type="Pfam" id="PF13460"/>
    </source>
</evidence>
<evidence type="ECO:0000313" key="2">
    <source>
        <dbReference type="EMBL" id="PCE41004.1"/>
    </source>
</evidence>
<proteinExistence type="predicted"/>
<reference evidence="2 3" key="1">
    <citation type="submission" date="2017-09" db="EMBL/GenBank/DDBJ databases">
        <title>The Catabolism of 3,6-Dichlorosalicylic acid is Initiated by the Cytochrome P450 Monooxygenase DsmABC in Rhizorhabdus dicambivorans Ndbn-20.</title>
        <authorList>
            <person name="Na L."/>
        </authorList>
    </citation>
    <scope>NUCLEOTIDE SEQUENCE [LARGE SCALE GENOMIC DNA]</scope>
    <source>
        <strain evidence="2 3">Ndbn-20m</strain>
    </source>
</reference>
<dbReference type="AlphaFoldDB" id="A0A2A4FTI1"/>
<gene>
    <name evidence="2" type="ORF">COO09_17555</name>
</gene>
<dbReference type="CDD" id="cd05271">
    <property type="entry name" value="NDUFA9_like_SDR_a"/>
    <property type="match status" value="1"/>
</dbReference>
<comment type="caution">
    <text evidence="2">The sequence shown here is derived from an EMBL/GenBank/DDBJ whole genome shotgun (WGS) entry which is preliminary data.</text>
</comment>
<keyword evidence="3" id="KW-1185">Reference proteome</keyword>
<dbReference type="SUPFAM" id="SSF51735">
    <property type="entry name" value="NAD(P)-binding Rossmann-fold domains"/>
    <property type="match status" value="1"/>
</dbReference>
<feature type="domain" description="NAD(P)-binding" evidence="1">
    <location>
        <begin position="9"/>
        <end position="150"/>
    </location>
</feature>
<sequence length="312" mass="32118">MGRLVTIFGGGGFLGRYVAQELLKAGARVRIAERDPSDAWFLKPLGGLGQTQFLPASVTHVASVEHAVAGADSVINLVGILKGDFDAIHRRGAANVAAAAKAAGAGALVHVSAIGADPESASAYGRSKGEGEAAVRAAFPDATIIRPSIVFGQEDGFLNRFAGMLAMPFVPVLRGDVKFQPVWVADVARAIAAAALDPNAHAGKTYELGGPEVVTMAGLNQRLADATGHNPTFIPVPDAIGGILATVAGALPGAPITRDQWLMLQADNVVSPGASGLEAFGIKPTPMEAVAPAWLVRYRPHGRFAPQTKTAA</sequence>
<dbReference type="Gene3D" id="3.40.50.720">
    <property type="entry name" value="NAD(P)-binding Rossmann-like Domain"/>
    <property type="match status" value="1"/>
</dbReference>
<dbReference type="InterPro" id="IPR036291">
    <property type="entry name" value="NAD(P)-bd_dom_sf"/>
</dbReference>
<evidence type="ECO:0000313" key="3">
    <source>
        <dbReference type="Proteomes" id="UP000218934"/>
    </source>
</evidence>
<organism evidence="2 3">
    <name type="scientific">Rhizorhabdus dicambivorans</name>
    <dbReference type="NCBI Taxonomy" id="1850238"/>
    <lineage>
        <taxon>Bacteria</taxon>
        <taxon>Pseudomonadati</taxon>
        <taxon>Pseudomonadota</taxon>
        <taxon>Alphaproteobacteria</taxon>
        <taxon>Sphingomonadales</taxon>
        <taxon>Sphingomonadaceae</taxon>
        <taxon>Rhizorhabdus</taxon>
    </lineage>
</organism>
<dbReference type="RefSeq" id="WP_066968388.1">
    <property type="nucleotide sequence ID" value="NZ_NWUF01000020.1"/>
</dbReference>
<dbReference type="EMBL" id="NWUF01000020">
    <property type="protein sequence ID" value="PCE41004.1"/>
    <property type="molecule type" value="Genomic_DNA"/>
</dbReference>